<sequence>MVGKLRALLWDLDGTLAETEEVHRAAFNRAFAEMGLPVFWDRELYRSLLETTGGKERIARFLQDCPGCPPLAPEEVARLHRRKNELFAELLAQGVDLRPGVSRLLWEAKGAGLRLALATTTSPENVHAFLARTGLEGVFDLVLAGDVVPRKKPDPAIYLLALKRLELRPGEALALEDSRNGLLAAFRAGLPVLVTPGLYTAHQGFPEAQAVLTHLGEPGRPGQVLQGPRQGQALVADLAYLEEVRGWWNT</sequence>
<dbReference type="RefSeq" id="WP_126187750.1">
    <property type="nucleotide sequence ID" value="NZ_PELM01000399.1"/>
</dbReference>
<dbReference type="NCBIfam" id="TIGR01509">
    <property type="entry name" value="HAD-SF-IA-v3"/>
    <property type="match status" value="1"/>
</dbReference>
<dbReference type="Pfam" id="PF00702">
    <property type="entry name" value="Hydrolase"/>
    <property type="match status" value="1"/>
</dbReference>
<reference evidence="1 2" key="1">
    <citation type="journal article" date="2019" name="Extremophiles">
        <title>Biogeography of thermophiles and predominance of Thermus scotoductus in domestic water heaters.</title>
        <authorList>
            <person name="Wilpiszeski R.L."/>
            <person name="Zhang Z."/>
            <person name="House C.H."/>
        </authorList>
    </citation>
    <scope>NUCLEOTIDE SEQUENCE [LARGE SCALE GENOMIC DNA]</scope>
    <source>
        <strain evidence="1 2">38_S38</strain>
    </source>
</reference>
<dbReference type="InterPro" id="IPR023214">
    <property type="entry name" value="HAD_sf"/>
</dbReference>
<dbReference type="InterPro" id="IPR023198">
    <property type="entry name" value="PGP-like_dom2"/>
</dbReference>
<dbReference type="InterPro" id="IPR044999">
    <property type="entry name" value="CbbY-like"/>
</dbReference>
<dbReference type="GO" id="GO:0016787">
    <property type="term" value="F:hydrolase activity"/>
    <property type="evidence" value="ECO:0007669"/>
    <property type="project" value="InterPro"/>
</dbReference>
<dbReference type="SFLD" id="SFLDS00003">
    <property type="entry name" value="Haloacid_Dehalogenase"/>
    <property type="match status" value="1"/>
</dbReference>
<dbReference type="Gene3D" id="1.10.150.240">
    <property type="entry name" value="Putative phosphatase, domain 2"/>
    <property type="match status" value="1"/>
</dbReference>
<dbReference type="PANTHER" id="PTHR42896:SF2">
    <property type="entry name" value="CBBY-LIKE PROTEIN"/>
    <property type="match status" value="1"/>
</dbReference>
<organism evidence="1 2">
    <name type="scientific">Thermus scotoductus</name>
    <dbReference type="NCBI Taxonomy" id="37636"/>
    <lineage>
        <taxon>Bacteria</taxon>
        <taxon>Thermotogati</taxon>
        <taxon>Deinococcota</taxon>
        <taxon>Deinococci</taxon>
        <taxon>Thermales</taxon>
        <taxon>Thermaceae</taxon>
        <taxon>Thermus</taxon>
    </lineage>
</organism>
<gene>
    <name evidence="1" type="ORF">CSW50_10220</name>
</gene>
<dbReference type="SUPFAM" id="SSF56784">
    <property type="entry name" value="HAD-like"/>
    <property type="match status" value="1"/>
</dbReference>
<evidence type="ECO:0000313" key="2">
    <source>
        <dbReference type="Proteomes" id="UP000288082"/>
    </source>
</evidence>
<dbReference type="AlphaFoldDB" id="A0A430R094"/>
<dbReference type="Proteomes" id="UP000288082">
    <property type="component" value="Unassembled WGS sequence"/>
</dbReference>
<dbReference type="EMBL" id="PELM01000399">
    <property type="protein sequence ID" value="RTH00812.1"/>
    <property type="molecule type" value="Genomic_DNA"/>
</dbReference>
<name>A0A430R094_THESC</name>
<comment type="caution">
    <text evidence="1">The sequence shown here is derived from an EMBL/GenBank/DDBJ whole genome shotgun (WGS) entry which is preliminary data.</text>
</comment>
<proteinExistence type="predicted"/>
<dbReference type="PANTHER" id="PTHR42896">
    <property type="entry name" value="XYLULOSE-1,5-BISPHOSPHATE (XUBP) PHOSPHATASE"/>
    <property type="match status" value="1"/>
</dbReference>
<accession>A0A430R094</accession>
<dbReference type="PRINTS" id="PR00413">
    <property type="entry name" value="HADHALOGNASE"/>
</dbReference>
<dbReference type="SFLD" id="SFLDG01129">
    <property type="entry name" value="C1.5:_HAD__Beta-PGM__Phosphata"/>
    <property type="match status" value="1"/>
</dbReference>
<dbReference type="InterPro" id="IPR036412">
    <property type="entry name" value="HAD-like_sf"/>
</dbReference>
<evidence type="ECO:0000313" key="1">
    <source>
        <dbReference type="EMBL" id="RTH00812.1"/>
    </source>
</evidence>
<dbReference type="InterPro" id="IPR006439">
    <property type="entry name" value="HAD-SF_hydro_IA"/>
</dbReference>
<dbReference type="Gene3D" id="3.40.50.1000">
    <property type="entry name" value="HAD superfamily/HAD-like"/>
    <property type="match status" value="1"/>
</dbReference>
<protein>
    <submittedName>
        <fullName evidence="1">Haloacid dehalogenase</fullName>
    </submittedName>
</protein>